<dbReference type="OrthoDB" id="9812811at2"/>
<evidence type="ECO:0000313" key="15">
    <source>
        <dbReference type="Proteomes" id="UP000266693"/>
    </source>
</evidence>
<dbReference type="InterPro" id="IPR013766">
    <property type="entry name" value="Thioredoxin_domain"/>
</dbReference>
<keyword evidence="5" id="KW-0049">Antioxidant</keyword>
<keyword evidence="15" id="KW-1185">Reference proteome</keyword>
<dbReference type="SUPFAM" id="SSF52833">
    <property type="entry name" value="Thioredoxin-like"/>
    <property type="match status" value="1"/>
</dbReference>
<dbReference type="FunFam" id="3.40.30.10:FF:000007">
    <property type="entry name" value="Thioredoxin-dependent thiol peroxidase"/>
    <property type="match status" value="1"/>
</dbReference>
<evidence type="ECO:0000256" key="1">
    <source>
        <dbReference type="ARBA" id="ARBA00003330"/>
    </source>
</evidence>
<evidence type="ECO:0000256" key="7">
    <source>
        <dbReference type="ARBA" id="ARBA00023157"/>
    </source>
</evidence>
<dbReference type="RefSeq" id="WP_118863216.1">
    <property type="nucleotide sequence ID" value="NZ_QWLV01000002.1"/>
</dbReference>
<comment type="catalytic activity">
    <reaction evidence="12">
        <text>a hydroperoxide + [thioredoxin]-dithiol = an alcohol + [thioredoxin]-disulfide + H2O</text>
        <dbReference type="Rhea" id="RHEA:62620"/>
        <dbReference type="Rhea" id="RHEA-COMP:10698"/>
        <dbReference type="Rhea" id="RHEA-COMP:10700"/>
        <dbReference type="ChEBI" id="CHEBI:15377"/>
        <dbReference type="ChEBI" id="CHEBI:29950"/>
        <dbReference type="ChEBI" id="CHEBI:30879"/>
        <dbReference type="ChEBI" id="CHEBI:35924"/>
        <dbReference type="ChEBI" id="CHEBI:50058"/>
        <dbReference type="EC" id="1.11.1.24"/>
    </reaction>
</comment>
<dbReference type="GO" id="GO:0034599">
    <property type="term" value="P:cellular response to oxidative stress"/>
    <property type="evidence" value="ECO:0007669"/>
    <property type="project" value="TreeGrafter"/>
</dbReference>
<dbReference type="Gene3D" id="3.40.30.10">
    <property type="entry name" value="Glutaredoxin"/>
    <property type="match status" value="1"/>
</dbReference>
<feature type="domain" description="Thioredoxin" evidence="13">
    <location>
        <begin position="3"/>
        <end position="153"/>
    </location>
</feature>
<reference evidence="14 15" key="1">
    <citation type="submission" date="2018-08" db="EMBL/GenBank/DDBJ databases">
        <title>The multiple taxonomic identification of Sphingomonas gilva.</title>
        <authorList>
            <person name="Zhu D."/>
            <person name="Zheng S."/>
        </authorList>
    </citation>
    <scope>NUCLEOTIDE SEQUENCE [LARGE SCALE GENOMIC DNA]</scope>
    <source>
        <strain evidence="14 15">ZDH117</strain>
    </source>
</reference>
<keyword evidence="7" id="KW-1015">Disulfide bond</keyword>
<evidence type="ECO:0000256" key="8">
    <source>
        <dbReference type="ARBA" id="ARBA00023284"/>
    </source>
</evidence>
<dbReference type="InterPro" id="IPR050924">
    <property type="entry name" value="Peroxiredoxin_BCP/PrxQ"/>
</dbReference>
<gene>
    <name evidence="14" type="ORF">D1610_05875</name>
</gene>
<dbReference type="CDD" id="cd03017">
    <property type="entry name" value="PRX_BCP"/>
    <property type="match status" value="1"/>
</dbReference>
<sequence>MPLSEGDRLPALMLTGADGETIDLAKLRGKPLVLYFYPKADTPGCTREAQDFSELAPAFAKAGAAVIGVSRDEPKKLAKFSGKYDLTARLASDAGELSDAFGFWGEKSMYGRTFMGMERATVLVDADGRIARIWRKVKVPGHAQSVLDAVASQ</sequence>
<evidence type="ECO:0000313" key="14">
    <source>
        <dbReference type="EMBL" id="RHW18024.1"/>
    </source>
</evidence>
<evidence type="ECO:0000256" key="4">
    <source>
        <dbReference type="ARBA" id="ARBA00022559"/>
    </source>
</evidence>
<evidence type="ECO:0000256" key="5">
    <source>
        <dbReference type="ARBA" id="ARBA00022862"/>
    </source>
</evidence>
<dbReference type="InterPro" id="IPR000866">
    <property type="entry name" value="AhpC/TSA"/>
</dbReference>
<dbReference type="AlphaFoldDB" id="A0A396RNH1"/>
<comment type="subunit">
    <text evidence="2">Monomer.</text>
</comment>
<accession>A0A396RNH1</accession>
<evidence type="ECO:0000256" key="12">
    <source>
        <dbReference type="ARBA" id="ARBA00049091"/>
    </source>
</evidence>
<comment type="caution">
    <text evidence="14">The sequence shown here is derived from an EMBL/GenBank/DDBJ whole genome shotgun (WGS) entry which is preliminary data.</text>
</comment>
<name>A0A396RNH1_9SPHN</name>
<dbReference type="Pfam" id="PF00578">
    <property type="entry name" value="AhpC-TSA"/>
    <property type="match status" value="1"/>
</dbReference>
<evidence type="ECO:0000256" key="2">
    <source>
        <dbReference type="ARBA" id="ARBA00011245"/>
    </source>
</evidence>
<dbReference type="Proteomes" id="UP000266693">
    <property type="component" value="Unassembled WGS sequence"/>
</dbReference>
<evidence type="ECO:0000256" key="10">
    <source>
        <dbReference type="ARBA" id="ARBA00038489"/>
    </source>
</evidence>
<comment type="similarity">
    <text evidence="10">Belongs to the peroxiredoxin family. BCP/PrxQ subfamily.</text>
</comment>
<dbReference type="InterPro" id="IPR036249">
    <property type="entry name" value="Thioredoxin-like_sf"/>
</dbReference>
<proteinExistence type="inferred from homology"/>
<keyword evidence="4" id="KW-0575">Peroxidase</keyword>
<comment type="function">
    <text evidence="1">Thiol-specific peroxidase that catalyzes the reduction of hydrogen peroxide and organic hydroperoxides to water and alcohols, respectively. Plays a role in cell protection against oxidative stress by detoxifying peroxides and as sensor of hydrogen peroxide-mediated signaling events.</text>
</comment>
<dbReference type="PANTHER" id="PTHR42801">
    <property type="entry name" value="THIOREDOXIN-DEPENDENT PEROXIDE REDUCTASE"/>
    <property type="match status" value="1"/>
</dbReference>
<evidence type="ECO:0000256" key="11">
    <source>
        <dbReference type="ARBA" id="ARBA00042639"/>
    </source>
</evidence>
<evidence type="ECO:0000256" key="9">
    <source>
        <dbReference type="ARBA" id="ARBA00032824"/>
    </source>
</evidence>
<dbReference type="PANTHER" id="PTHR42801:SF4">
    <property type="entry name" value="AHPC_TSA FAMILY PROTEIN"/>
    <property type="match status" value="1"/>
</dbReference>
<dbReference type="GO" id="GO:0005737">
    <property type="term" value="C:cytoplasm"/>
    <property type="evidence" value="ECO:0007669"/>
    <property type="project" value="TreeGrafter"/>
</dbReference>
<evidence type="ECO:0000256" key="6">
    <source>
        <dbReference type="ARBA" id="ARBA00023002"/>
    </source>
</evidence>
<dbReference type="PROSITE" id="PS51352">
    <property type="entry name" value="THIOREDOXIN_2"/>
    <property type="match status" value="1"/>
</dbReference>
<evidence type="ECO:0000256" key="3">
    <source>
        <dbReference type="ARBA" id="ARBA00013017"/>
    </source>
</evidence>
<keyword evidence="6" id="KW-0560">Oxidoreductase</keyword>
<dbReference type="EMBL" id="QWLV01000002">
    <property type="protein sequence ID" value="RHW18024.1"/>
    <property type="molecule type" value="Genomic_DNA"/>
</dbReference>
<keyword evidence="8" id="KW-0676">Redox-active center</keyword>
<evidence type="ECO:0000259" key="13">
    <source>
        <dbReference type="PROSITE" id="PS51352"/>
    </source>
</evidence>
<protein>
    <recommendedName>
        <fullName evidence="3">thioredoxin-dependent peroxiredoxin</fullName>
        <ecNumber evidence="3">1.11.1.24</ecNumber>
    </recommendedName>
    <alternativeName>
        <fullName evidence="9">Thioredoxin peroxidase</fullName>
    </alternativeName>
    <alternativeName>
        <fullName evidence="11">Thioredoxin-dependent peroxiredoxin Bcp</fullName>
    </alternativeName>
</protein>
<dbReference type="EC" id="1.11.1.24" evidence="3"/>
<dbReference type="GO" id="GO:0008379">
    <property type="term" value="F:thioredoxin peroxidase activity"/>
    <property type="evidence" value="ECO:0007669"/>
    <property type="project" value="TreeGrafter"/>
</dbReference>
<organism evidence="14 15">
    <name type="scientific">Sphingomonas gilva</name>
    <dbReference type="NCBI Taxonomy" id="2305907"/>
    <lineage>
        <taxon>Bacteria</taxon>
        <taxon>Pseudomonadati</taxon>
        <taxon>Pseudomonadota</taxon>
        <taxon>Alphaproteobacteria</taxon>
        <taxon>Sphingomonadales</taxon>
        <taxon>Sphingomonadaceae</taxon>
        <taxon>Sphingomonas</taxon>
    </lineage>
</organism>
<dbReference type="GO" id="GO:0045454">
    <property type="term" value="P:cell redox homeostasis"/>
    <property type="evidence" value="ECO:0007669"/>
    <property type="project" value="TreeGrafter"/>
</dbReference>